<protein>
    <submittedName>
        <fullName evidence="2">Uncharacterized protein</fullName>
    </submittedName>
</protein>
<accession>A0A512HM41</accession>
<feature type="region of interest" description="Disordered" evidence="1">
    <location>
        <begin position="1"/>
        <end position="21"/>
    </location>
</feature>
<evidence type="ECO:0000313" key="2">
    <source>
        <dbReference type="EMBL" id="GEO86460.1"/>
    </source>
</evidence>
<proteinExistence type="predicted"/>
<evidence type="ECO:0000256" key="1">
    <source>
        <dbReference type="SAM" id="MobiDB-lite"/>
    </source>
</evidence>
<dbReference type="AlphaFoldDB" id="A0A512HM41"/>
<dbReference type="EMBL" id="BJZP01000020">
    <property type="protein sequence ID" value="GEO86460.1"/>
    <property type="molecule type" value="Genomic_DNA"/>
</dbReference>
<evidence type="ECO:0000313" key="3">
    <source>
        <dbReference type="Proteomes" id="UP000321717"/>
    </source>
</evidence>
<name>A0A512HM41_9HYPH</name>
<organism evidence="2 3">
    <name type="scientific">Ciceribacter naphthalenivorans</name>
    <dbReference type="NCBI Taxonomy" id="1118451"/>
    <lineage>
        <taxon>Bacteria</taxon>
        <taxon>Pseudomonadati</taxon>
        <taxon>Pseudomonadota</taxon>
        <taxon>Alphaproteobacteria</taxon>
        <taxon>Hyphomicrobiales</taxon>
        <taxon>Rhizobiaceae</taxon>
        <taxon>Ciceribacter</taxon>
    </lineage>
</organism>
<reference evidence="2 3" key="1">
    <citation type="submission" date="2019-07" db="EMBL/GenBank/DDBJ databases">
        <title>Whole genome shotgun sequence of Rhizobium naphthalenivorans NBRC 107585.</title>
        <authorList>
            <person name="Hosoyama A."/>
            <person name="Uohara A."/>
            <person name="Ohji S."/>
            <person name="Ichikawa N."/>
        </authorList>
    </citation>
    <scope>NUCLEOTIDE SEQUENCE [LARGE SCALE GENOMIC DNA]</scope>
    <source>
        <strain evidence="2 3">NBRC 107585</strain>
    </source>
</reference>
<gene>
    <name evidence="2" type="ORF">RNA01_33920</name>
</gene>
<keyword evidence="3" id="KW-1185">Reference proteome</keyword>
<comment type="caution">
    <text evidence="2">The sequence shown here is derived from an EMBL/GenBank/DDBJ whole genome shotgun (WGS) entry which is preliminary data.</text>
</comment>
<sequence length="101" mass="11092">MGPKALAYRSGGPSERHFADKRSRYHRPGHWVRYIERVGAFHVPLPDHIHSYPQGWKSGSSCKIGLKTFQASIFAAVRKKGLGKGAVPEKIAEENGGPVIA</sequence>
<dbReference type="Proteomes" id="UP000321717">
    <property type="component" value="Unassembled WGS sequence"/>
</dbReference>